<sequence length="110" mass="12735">MQWFTEVMELFFISMELIKTLNLYFVWIFGHNKGWPAGLSCLSVTLSDLEYAKRSRVYTTQFCSWVTPQLLCDCTYGELLTQVLRVGGFCQNGVGDSMLLQQIRQSLYLL</sequence>
<protein>
    <submittedName>
        <fullName evidence="1">Uncharacterized protein</fullName>
    </submittedName>
</protein>
<evidence type="ECO:0000313" key="1">
    <source>
        <dbReference type="Ensembl" id="ENSMSIP00000013133.1"/>
    </source>
</evidence>
<dbReference type="Ensembl" id="ENSMSIT00000016665.1">
    <property type="protein sequence ID" value="ENSMSIP00000013133.1"/>
    <property type="gene ID" value="ENSMSIG00000011382.1"/>
</dbReference>
<proteinExistence type="predicted"/>
<keyword evidence="2" id="KW-1185">Reference proteome</keyword>
<organism evidence="1 2">
    <name type="scientific">Mus spicilegus</name>
    <name type="common">Mound-building mouse</name>
    <dbReference type="NCBI Taxonomy" id="10103"/>
    <lineage>
        <taxon>Eukaryota</taxon>
        <taxon>Metazoa</taxon>
        <taxon>Chordata</taxon>
        <taxon>Craniata</taxon>
        <taxon>Vertebrata</taxon>
        <taxon>Euteleostomi</taxon>
        <taxon>Mammalia</taxon>
        <taxon>Eutheria</taxon>
        <taxon>Euarchontoglires</taxon>
        <taxon>Glires</taxon>
        <taxon>Rodentia</taxon>
        <taxon>Myomorpha</taxon>
        <taxon>Muroidea</taxon>
        <taxon>Muridae</taxon>
        <taxon>Murinae</taxon>
        <taxon>Mus</taxon>
        <taxon>Mus</taxon>
    </lineage>
</organism>
<dbReference type="Proteomes" id="UP000694415">
    <property type="component" value="Unplaced"/>
</dbReference>
<name>A0A8C6GYC8_MUSSI</name>
<reference evidence="1" key="2">
    <citation type="submission" date="2025-09" db="UniProtKB">
        <authorList>
            <consortium name="Ensembl"/>
        </authorList>
    </citation>
    <scope>IDENTIFICATION</scope>
</reference>
<accession>A0A8C6GYC8</accession>
<evidence type="ECO:0000313" key="2">
    <source>
        <dbReference type="Proteomes" id="UP000694415"/>
    </source>
</evidence>
<dbReference type="AlphaFoldDB" id="A0A8C6GYC8"/>
<dbReference type="GeneTree" id="ENSGT00910000147428"/>
<reference evidence="1" key="1">
    <citation type="submission" date="2025-08" db="UniProtKB">
        <authorList>
            <consortium name="Ensembl"/>
        </authorList>
    </citation>
    <scope>IDENTIFICATION</scope>
</reference>